<organism evidence="4 5">
    <name type="scientific">Phocaeicola sartorii</name>
    <dbReference type="NCBI Taxonomy" id="671267"/>
    <lineage>
        <taxon>Bacteria</taxon>
        <taxon>Pseudomonadati</taxon>
        <taxon>Bacteroidota</taxon>
        <taxon>Bacteroidia</taxon>
        <taxon>Bacteroidales</taxon>
        <taxon>Bacteroidaceae</taxon>
        <taxon>Phocaeicola</taxon>
    </lineage>
</organism>
<evidence type="ECO:0000256" key="2">
    <source>
        <dbReference type="ARBA" id="ARBA00022801"/>
    </source>
</evidence>
<dbReference type="Gene3D" id="3.30.70.2330">
    <property type="match status" value="1"/>
</dbReference>
<comment type="caution">
    <text evidence="4">The sequence shown here is derived from an EMBL/GenBank/DDBJ whole genome shotgun (WGS) entry which is preliminary data.</text>
</comment>
<dbReference type="Proteomes" id="UP000310760">
    <property type="component" value="Unassembled WGS sequence"/>
</dbReference>
<sequence length="381" mass="43857">MSTGKEKCEMLKAIRKQIAERYNLEYTPSECTHKGNCLGTCPKCDAELRDLQEQLERRGITDIDWNVEIPEEESSVDPEDSARSILQGDVESPKEPELIKVTMGMPAPPYLYRDKKRVLYKECQVAGITFHNLEEVWDELYEGAELALVREKDNKHDKYAIAVALADDYDGEPDDFDFDYILGYVPRSDNKDLADMMDMGWAEAFECELSQVNGSNPYKGSLWMKIYIVSKDEEEYENTEHLLHAMELDDEAYEEFTTCIENHGCAYFRWGGFQPCEYHNFPKKGDKVVFIHKGENISELYLMYCIAVGDDNAAYFVEDKTSLHAIDDSCYYVFTTIHGPLKVSNNQISFLEDEIVCDIQADEYLSENASTKLQLLFDSRK</sequence>
<dbReference type="EMBL" id="SRYJ01000001">
    <property type="protein sequence ID" value="TGY73412.1"/>
    <property type="molecule type" value="Genomic_DNA"/>
</dbReference>
<protein>
    <recommendedName>
        <fullName evidence="3">HIRAN domain-containing protein</fullName>
    </recommendedName>
</protein>
<dbReference type="InterPro" id="IPR014905">
    <property type="entry name" value="HIRAN"/>
</dbReference>
<proteinExistence type="predicted"/>
<gene>
    <name evidence="4" type="ORF">E5339_00280</name>
</gene>
<dbReference type="GO" id="GO:0008270">
    <property type="term" value="F:zinc ion binding"/>
    <property type="evidence" value="ECO:0007669"/>
    <property type="project" value="InterPro"/>
</dbReference>
<feature type="domain" description="HIRAN" evidence="3">
    <location>
        <begin position="118"/>
        <end position="230"/>
    </location>
</feature>
<evidence type="ECO:0000313" key="4">
    <source>
        <dbReference type="EMBL" id="TGY73412.1"/>
    </source>
</evidence>
<dbReference type="GO" id="GO:0016818">
    <property type="term" value="F:hydrolase activity, acting on acid anhydrides, in phosphorus-containing anhydrides"/>
    <property type="evidence" value="ECO:0007669"/>
    <property type="project" value="InterPro"/>
</dbReference>
<dbReference type="GO" id="GO:0003676">
    <property type="term" value="F:nucleic acid binding"/>
    <property type="evidence" value="ECO:0007669"/>
    <property type="project" value="InterPro"/>
</dbReference>
<reference evidence="4 5" key="1">
    <citation type="submission" date="2019-04" db="EMBL/GenBank/DDBJ databases">
        <title>Microbes associate with the intestines of laboratory mice.</title>
        <authorList>
            <person name="Navarre W."/>
            <person name="Wong E."/>
            <person name="Huang K."/>
            <person name="Tropini C."/>
            <person name="Ng K."/>
            <person name="Yu B."/>
        </authorList>
    </citation>
    <scope>NUCLEOTIDE SEQUENCE [LARGE SCALE GENOMIC DNA]</scope>
    <source>
        <strain evidence="4 5">NM22_B1</strain>
    </source>
</reference>
<evidence type="ECO:0000313" key="5">
    <source>
        <dbReference type="Proteomes" id="UP000310760"/>
    </source>
</evidence>
<evidence type="ECO:0000256" key="1">
    <source>
        <dbReference type="ARBA" id="ARBA00022723"/>
    </source>
</evidence>
<keyword evidence="1" id="KW-0479">Metal-binding</keyword>
<dbReference type="AlphaFoldDB" id="A0A4S2FVV5"/>
<evidence type="ECO:0000259" key="3">
    <source>
        <dbReference type="SMART" id="SM00910"/>
    </source>
</evidence>
<dbReference type="Pfam" id="PF08797">
    <property type="entry name" value="HIRAN"/>
    <property type="match status" value="1"/>
</dbReference>
<dbReference type="RefSeq" id="WP_016212955.1">
    <property type="nucleotide sequence ID" value="NZ_SRYJ01000001.1"/>
</dbReference>
<dbReference type="SMART" id="SM00910">
    <property type="entry name" value="HIRAN"/>
    <property type="match status" value="1"/>
</dbReference>
<name>A0A4S2FVV5_9BACT</name>
<keyword evidence="2" id="KW-0378">Hydrolase</keyword>
<accession>A0A4S2FVV5</accession>